<dbReference type="AlphaFoldDB" id="A0A0B2C251"/>
<organism evidence="1 2">
    <name type="scientific">Croceibacterium mercuriale</name>
    <dbReference type="NCBI Taxonomy" id="1572751"/>
    <lineage>
        <taxon>Bacteria</taxon>
        <taxon>Pseudomonadati</taxon>
        <taxon>Pseudomonadota</taxon>
        <taxon>Alphaproteobacteria</taxon>
        <taxon>Sphingomonadales</taxon>
        <taxon>Erythrobacteraceae</taxon>
        <taxon>Croceibacterium</taxon>
    </lineage>
</organism>
<dbReference type="Proteomes" id="UP000030988">
    <property type="component" value="Unassembled WGS sequence"/>
</dbReference>
<dbReference type="RefSeq" id="WP_039095050.1">
    <property type="nucleotide sequence ID" value="NZ_JTDN01000001.1"/>
</dbReference>
<dbReference type="OrthoDB" id="8479006at2"/>
<evidence type="ECO:0000313" key="1">
    <source>
        <dbReference type="EMBL" id="KHL26096.1"/>
    </source>
</evidence>
<dbReference type="STRING" id="1572751.PK98_06110"/>
<name>A0A0B2C251_9SPHN</name>
<sequence>MADFYRPRAYYSTRKNGEHAVSLDLDDLREILLSAYSYFETSGYLVDAFGYNCVDSGYEPGYVGSDIGIFIRLTLFRKDLWPLIENYRFYTEDDCFTMIEFIYDHVSKPHEKNYHDWDHCGYHFSKFNKQDGREEFRARFALPLERYGHGWELTEAGEIMSLPPTGMNTLVTATLPTKDETVQTRVANATARFRRHGTTLEEREVAVRDLAAVLEWLRPQIKEVLLREDESELFNIANNFGIRHLNNKQKMNYDKAVWLSWIFYHYLNTINAALHIIKRQEDRANK</sequence>
<gene>
    <name evidence="1" type="ORF">PK98_06110</name>
</gene>
<proteinExistence type="predicted"/>
<protein>
    <submittedName>
        <fullName evidence="1">Uncharacterized protein</fullName>
    </submittedName>
</protein>
<keyword evidence="2" id="KW-1185">Reference proteome</keyword>
<evidence type="ECO:0000313" key="2">
    <source>
        <dbReference type="Proteomes" id="UP000030988"/>
    </source>
</evidence>
<dbReference type="EMBL" id="JTDN01000001">
    <property type="protein sequence ID" value="KHL26096.1"/>
    <property type="molecule type" value="Genomic_DNA"/>
</dbReference>
<reference evidence="1 2" key="1">
    <citation type="submission" date="2014-11" db="EMBL/GenBank/DDBJ databases">
        <title>Draft genome sequence of Kirrobacter mercurialis.</title>
        <authorList>
            <person name="Coil D.A."/>
            <person name="Eisen J.A."/>
        </authorList>
    </citation>
    <scope>NUCLEOTIDE SEQUENCE [LARGE SCALE GENOMIC DNA]</scope>
    <source>
        <strain evidence="1 2">Coronado</strain>
    </source>
</reference>
<accession>A0A0B2C251</accession>
<comment type="caution">
    <text evidence="1">The sequence shown here is derived from an EMBL/GenBank/DDBJ whole genome shotgun (WGS) entry which is preliminary data.</text>
</comment>